<dbReference type="EMBL" id="FTOP01000015">
    <property type="protein sequence ID" value="SIT07986.1"/>
    <property type="molecule type" value="Genomic_DNA"/>
</dbReference>
<proteinExistence type="predicted"/>
<evidence type="ECO:0000313" key="1">
    <source>
        <dbReference type="EMBL" id="SIT07986.1"/>
    </source>
</evidence>
<keyword evidence="2" id="KW-1185">Reference proteome</keyword>
<name>A0A1N7PBU5_9BACT</name>
<evidence type="ECO:0000313" key="2">
    <source>
        <dbReference type="Proteomes" id="UP000186026"/>
    </source>
</evidence>
<reference evidence="2" key="1">
    <citation type="submission" date="2017-01" db="EMBL/GenBank/DDBJ databases">
        <authorList>
            <person name="Varghese N."/>
            <person name="Submissions S."/>
        </authorList>
    </citation>
    <scope>NUCLEOTIDE SEQUENCE [LARGE SCALE GENOMIC DNA]</scope>
    <source>
        <strain evidence="2">DSM 46698</strain>
    </source>
</reference>
<dbReference type="RefSeq" id="WP_076502550.1">
    <property type="nucleotide sequence ID" value="NZ_FTOP01000015.1"/>
</dbReference>
<dbReference type="STRING" id="529505.SAMN05421761_11540"/>
<dbReference type="Proteomes" id="UP000186026">
    <property type="component" value="Unassembled WGS sequence"/>
</dbReference>
<evidence type="ECO:0008006" key="3">
    <source>
        <dbReference type="Google" id="ProtNLM"/>
    </source>
</evidence>
<dbReference type="OrthoDB" id="978691at2"/>
<organism evidence="1 2">
    <name type="scientific">Belliella pelovolcani</name>
    <dbReference type="NCBI Taxonomy" id="529505"/>
    <lineage>
        <taxon>Bacteria</taxon>
        <taxon>Pseudomonadati</taxon>
        <taxon>Bacteroidota</taxon>
        <taxon>Cytophagia</taxon>
        <taxon>Cytophagales</taxon>
        <taxon>Cyclobacteriaceae</taxon>
        <taxon>Belliella</taxon>
    </lineage>
</organism>
<dbReference type="AlphaFoldDB" id="A0A1N7PBU5"/>
<protein>
    <recommendedName>
        <fullName evidence="3">ABC transporter ATPase</fullName>
    </recommendedName>
</protein>
<gene>
    <name evidence="1" type="ORF">SAMN05421761_11540</name>
</gene>
<accession>A0A1N7PBU5</accession>
<sequence length="163" mass="18648">MYLEFESMPAHARIWVYQADRKFKQEELVWVKDRLATFCEQWNTHGALMPTSFTIKFDQVIILSVDESQLGASGCSIDSSVRTLREIEEKFGVNLLDQGKVGFLESEDNLRINSVFGIKSNIQSGALQSETIVLNPLVKEKADLGNKWLIPAKESWLNKYFEN</sequence>